<reference evidence="2 3" key="1">
    <citation type="submission" date="2017-01" db="EMBL/GenBank/DDBJ databases">
        <title>A Red Light-Sensitive Sensory Rhodopsin I From Haloarcula taiwanensis, A New Haloarchaeon Isolated From Taiwan.</title>
        <authorList>
            <person name="Yang C.-S."/>
            <person name="Han Y.-A."/>
            <person name="Chen P.-C."/>
            <person name="Ng W.V."/>
            <person name="Chen T.-W."/>
        </authorList>
    </citation>
    <scope>NUCLEOTIDE SEQUENCE [LARGE SCALE GENOMIC DNA]</scope>
    <source>
        <strain evidence="2 3">Taiwanensis</strain>
    </source>
</reference>
<evidence type="ECO:0000313" key="3">
    <source>
        <dbReference type="Proteomes" id="UP000242917"/>
    </source>
</evidence>
<keyword evidence="1" id="KW-0812">Transmembrane</keyword>
<evidence type="ECO:0008006" key="4">
    <source>
        <dbReference type="Google" id="ProtNLM"/>
    </source>
</evidence>
<name>A0A2H5A332_9EURY</name>
<feature type="transmembrane region" description="Helical" evidence="1">
    <location>
        <begin position="40"/>
        <end position="65"/>
    </location>
</feature>
<sequence>MEAISGREPARISAVFGVVFAAALPQPRLAAVGESVGGVVGFGLGCAAVLWIVAAGVVMPLWLSAVGFPSPPPLPNLGAMGLLTHLVFGLVLVVSYHYPR</sequence>
<proteinExistence type="predicted"/>
<feature type="transmembrane region" description="Helical" evidence="1">
    <location>
        <begin position="77"/>
        <end position="98"/>
    </location>
</feature>
<keyword evidence="1" id="KW-1133">Transmembrane helix</keyword>
<evidence type="ECO:0000256" key="1">
    <source>
        <dbReference type="SAM" id="Phobius"/>
    </source>
</evidence>
<dbReference type="KEGG" id="hta:BVU17_15975"/>
<protein>
    <recommendedName>
        <fullName evidence="4">Histidine kinase</fullName>
    </recommendedName>
</protein>
<dbReference type="Proteomes" id="UP000242917">
    <property type="component" value="Chromosome II"/>
</dbReference>
<accession>A0A2H5A332</accession>
<organism evidence="2 3">
    <name type="scientific">Haloarcula taiwanensis</name>
    <dbReference type="NCBI Taxonomy" id="1932004"/>
    <lineage>
        <taxon>Archaea</taxon>
        <taxon>Methanobacteriati</taxon>
        <taxon>Methanobacteriota</taxon>
        <taxon>Stenosarchaea group</taxon>
        <taxon>Halobacteria</taxon>
        <taxon>Halobacteriales</taxon>
        <taxon>Haloarculaceae</taxon>
        <taxon>Haloarcula</taxon>
    </lineage>
</organism>
<keyword evidence="3" id="KW-1185">Reference proteome</keyword>
<keyword evidence="1" id="KW-0472">Membrane</keyword>
<dbReference type="EMBL" id="CP019155">
    <property type="protein sequence ID" value="AUG49080.1"/>
    <property type="molecule type" value="Genomic_DNA"/>
</dbReference>
<gene>
    <name evidence="2" type="ORF">BVU17_15975</name>
</gene>
<evidence type="ECO:0000313" key="2">
    <source>
        <dbReference type="EMBL" id="AUG49080.1"/>
    </source>
</evidence>
<dbReference type="AlphaFoldDB" id="A0A2H5A332"/>